<dbReference type="InterPro" id="IPR008921">
    <property type="entry name" value="DNA_pol3_clamp-load_cplx_C"/>
</dbReference>
<comment type="catalytic activity">
    <reaction evidence="7">
        <text>DNA(n) + a 2'-deoxyribonucleoside 5'-triphosphate = DNA(n+1) + diphosphate</text>
        <dbReference type="Rhea" id="RHEA:22508"/>
        <dbReference type="Rhea" id="RHEA-COMP:17339"/>
        <dbReference type="Rhea" id="RHEA-COMP:17340"/>
        <dbReference type="ChEBI" id="CHEBI:33019"/>
        <dbReference type="ChEBI" id="CHEBI:61560"/>
        <dbReference type="ChEBI" id="CHEBI:173112"/>
        <dbReference type="EC" id="2.7.7.7"/>
    </reaction>
</comment>
<dbReference type="InterPro" id="IPR048466">
    <property type="entry name" value="DNA_pol3_delta-like_C"/>
</dbReference>
<name>A0A1G1XA09_9BACT</name>
<dbReference type="NCBIfam" id="TIGR01128">
    <property type="entry name" value="holA"/>
    <property type="match status" value="1"/>
</dbReference>
<proteinExistence type="inferred from homology"/>
<evidence type="ECO:0000256" key="1">
    <source>
        <dbReference type="ARBA" id="ARBA00012417"/>
    </source>
</evidence>
<evidence type="ECO:0000256" key="4">
    <source>
        <dbReference type="ARBA" id="ARBA00022705"/>
    </source>
</evidence>
<dbReference type="GO" id="GO:0006261">
    <property type="term" value="P:DNA-templated DNA replication"/>
    <property type="evidence" value="ECO:0007669"/>
    <property type="project" value="TreeGrafter"/>
</dbReference>
<evidence type="ECO:0000256" key="7">
    <source>
        <dbReference type="ARBA" id="ARBA00049244"/>
    </source>
</evidence>
<evidence type="ECO:0000313" key="9">
    <source>
        <dbReference type="EMBL" id="OGY36711.1"/>
    </source>
</evidence>
<keyword evidence="2" id="KW-0808">Transferase</keyword>
<dbReference type="GO" id="GO:0009360">
    <property type="term" value="C:DNA polymerase III complex"/>
    <property type="evidence" value="ECO:0007669"/>
    <property type="project" value="TreeGrafter"/>
</dbReference>
<dbReference type="Gene3D" id="1.10.8.60">
    <property type="match status" value="1"/>
</dbReference>
<evidence type="ECO:0000256" key="5">
    <source>
        <dbReference type="ARBA" id="ARBA00022932"/>
    </source>
</evidence>
<sequence length="311" mass="34412">MIRYFFGEDILSSRGAITALAHELHAQIRFVDESDIHAASVEGVIDNARGSLFSKMLVVFRDPISYSEQSREQLAAHYSSSADIVFWERGNPDARILLHKLLKKHANVMQFQKLTSMDQGAAWVAAYLREHADTDSASMSRDAMLLLLQRVGFDTFALASELQKLLAYHVPISRADVENIVPERMAGEASAFPLLDAISVKNSKAAIAQLQSMITSGASERFIISMIAYQYRLLLAIRMGMDQRIDAAHISRVAKLHPIAVQKAGSLARRFSMSAIQEALVRIAGTERAMNSNKTMDARSIVTMLVSSLTV</sequence>
<accession>A0A1G1XA09</accession>
<keyword evidence="5" id="KW-0239">DNA-directed DNA polymerase</keyword>
<keyword evidence="3" id="KW-0548">Nucleotidyltransferase</keyword>
<evidence type="ECO:0000259" key="8">
    <source>
        <dbReference type="Pfam" id="PF21694"/>
    </source>
</evidence>
<dbReference type="AlphaFoldDB" id="A0A1G1XA09"/>
<evidence type="ECO:0000256" key="3">
    <source>
        <dbReference type="ARBA" id="ARBA00022695"/>
    </source>
</evidence>
<protein>
    <recommendedName>
        <fullName evidence="1">DNA-directed DNA polymerase</fullName>
        <ecNumber evidence="1">2.7.7.7</ecNumber>
    </recommendedName>
</protein>
<reference evidence="9 10" key="1">
    <citation type="journal article" date="2016" name="Nat. Commun.">
        <title>Thousands of microbial genomes shed light on interconnected biogeochemical processes in an aquifer system.</title>
        <authorList>
            <person name="Anantharaman K."/>
            <person name="Brown C.T."/>
            <person name="Hug L.A."/>
            <person name="Sharon I."/>
            <person name="Castelle C.J."/>
            <person name="Probst A.J."/>
            <person name="Thomas B.C."/>
            <person name="Singh A."/>
            <person name="Wilkins M.J."/>
            <person name="Karaoz U."/>
            <person name="Brodie E.L."/>
            <person name="Williams K.H."/>
            <person name="Hubbard S.S."/>
            <person name="Banfield J.F."/>
        </authorList>
    </citation>
    <scope>NUCLEOTIDE SEQUENCE [LARGE SCALE GENOMIC DNA]</scope>
</reference>
<keyword evidence="4" id="KW-0235">DNA replication</keyword>
<organism evidence="9 10">
    <name type="scientific">Candidatus Andersenbacteria bacterium RIFCSPHIGHO2_12_FULL_45_11b</name>
    <dbReference type="NCBI Taxonomy" id="1797282"/>
    <lineage>
        <taxon>Bacteria</taxon>
        <taxon>Candidatus Anderseniibacteriota</taxon>
    </lineage>
</organism>
<dbReference type="EMBL" id="MHHS01000030">
    <property type="protein sequence ID" value="OGY36711.1"/>
    <property type="molecule type" value="Genomic_DNA"/>
</dbReference>
<dbReference type="PANTHER" id="PTHR34388:SF1">
    <property type="entry name" value="DNA POLYMERASE III SUBUNIT DELTA"/>
    <property type="match status" value="1"/>
</dbReference>
<dbReference type="Gene3D" id="1.20.272.10">
    <property type="match status" value="1"/>
</dbReference>
<dbReference type="Proteomes" id="UP000177941">
    <property type="component" value="Unassembled WGS sequence"/>
</dbReference>
<dbReference type="EC" id="2.7.7.7" evidence="1"/>
<gene>
    <name evidence="9" type="ORF">A3E36_04005</name>
</gene>
<comment type="similarity">
    <text evidence="6">Belongs to the DNA polymerase HolA subunit family.</text>
</comment>
<comment type="caution">
    <text evidence="9">The sequence shown here is derived from an EMBL/GenBank/DDBJ whole genome shotgun (WGS) entry which is preliminary data.</text>
</comment>
<dbReference type="GO" id="GO:0003677">
    <property type="term" value="F:DNA binding"/>
    <property type="evidence" value="ECO:0007669"/>
    <property type="project" value="InterPro"/>
</dbReference>
<dbReference type="SUPFAM" id="SSF48019">
    <property type="entry name" value="post-AAA+ oligomerization domain-like"/>
    <property type="match status" value="1"/>
</dbReference>
<dbReference type="Pfam" id="PF21694">
    <property type="entry name" value="DNA_pol3_delta_C"/>
    <property type="match status" value="1"/>
</dbReference>
<feature type="domain" description="DNA polymerase III delta subunit-like C-terminal" evidence="8">
    <location>
        <begin position="189"/>
        <end position="306"/>
    </location>
</feature>
<dbReference type="PANTHER" id="PTHR34388">
    <property type="entry name" value="DNA POLYMERASE III SUBUNIT DELTA"/>
    <property type="match status" value="1"/>
</dbReference>
<dbReference type="InterPro" id="IPR005790">
    <property type="entry name" value="DNA_polIII_delta"/>
</dbReference>
<evidence type="ECO:0000256" key="6">
    <source>
        <dbReference type="ARBA" id="ARBA00034754"/>
    </source>
</evidence>
<evidence type="ECO:0000313" key="10">
    <source>
        <dbReference type="Proteomes" id="UP000177941"/>
    </source>
</evidence>
<evidence type="ECO:0000256" key="2">
    <source>
        <dbReference type="ARBA" id="ARBA00022679"/>
    </source>
</evidence>
<dbReference type="GO" id="GO:0003887">
    <property type="term" value="F:DNA-directed DNA polymerase activity"/>
    <property type="evidence" value="ECO:0007669"/>
    <property type="project" value="UniProtKB-KW"/>
</dbReference>